<gene>
    <name evidence="1" type="ORF">N3K66_004039</name>
</gene>
<proteinExistence type="predicted"/>
<evidence type="ECO:0000313" key="2">
    <source>
        <dbReference type="Proteomes" id="UP001163324"/>
    </source>
</evidence>
<accession>A0ACC0V8X5</accession>
<sequence length="561" mass="63674">MEDNIPYTQFACIGAGFSGIGLGVTLKRWYNITDVQFFERCSSLGGTWYVNAYPGAACDVPSALYSFSFDSNPLWSRVLASQEELLAYLERVARRYELVDKMKFDAEVSKCEWNEERARWRLTYKDLKTGDVFHHESQFLFSAAGLFSSPKELDIPGAETFKGQIVHSSRWRSDLDLTDKKVIVIGNGCTGNQIVPAIAPKVKHLTHLIRSKHWIIPPIDRENADMMIKMLKWVPGAVFMQRVMVFALCEWALMGFYETRFGKWHRERYRAISERFMRRKAPEKYHDLLIPDFEYNCKRRIFSSGYLESLHRDNISLTDEKGLEVTPEGIRTASGLIEADVIVLANGFQRHTFLYGTEVVGRGGETIDQHWASFGRPEAYNCCAVSGFPNYFMLLGPNTVTGHTSCVLASENSINYALRVIKPVLDGEARIANVSRAAEEENVAELQEALKKTVWGGSCGSWYVQEEEGQVKSNPMAYPWSQGYYWYSSLFPRWEHWEYTGRVYTRGKRLVGLLPTTAFIVSLAVTFAMRSGPGFRASVIDQVQKAQGLILAGLSRAKWGA</sequence>
<reference evidence="1" key="1">
    <citation type="submission" date="2022-10" db="EMBL/GenBank/DDBJ databases">
        <title>Complete Genome of Trichothecium roseum strain YXFP-22015, a Plant Pathogen Isolated from Citrus.</title>
        <authorList>
            <person name="Wang Y."/>
            <person name="Zhu L."/>
        </authorList>
    </citation>
    <scope>NUCLEOTIDE SEQUENCE</scope>
    <source>
        <strain evidence="1">YXFP-22015</strain>
    </source>
</reference>
<dbReference type="Proteomes" id="UP001163324">
    <property type="component" value="Chromosome 3"/>
</dbReference>
<keyword evidence="2" id="KW-1185">Reference proteome</keyword>
<dbReference type="EMBL" id="CM047942">
    <property type="protein sequence ID" value="KAI9902222.1"/>
    <property type="molecule type" value="Genomic_DNA"/>
</dbReference>
<protein>
    <submittedName>
        <fullName evidence="1">Uncharacterized protein</fullName>
    </submittedName>
</protein>
<comment type="caution">
    <text evidence="1">The sequence shown here is derived from an EMBL/GenBank/DDBJ whole genome shotgun (WGS) entry which is preliminary data.</text>
</comment>
<evidence type="ECO:0000313" key="1">
    <source>
        <dbReference type="EMBL" id="KAI9902222.1"/>
    </source>
</evidence>
<name>A0ACC0V8X5_9HYPO</name>
<organism evidence="1 2">
    <name type="scientific">Trichothecium roseum</name>
    <dbReference type="NCBI Taxonomy" id="47278"/>
    <lineage>
        <taxon>Eukaryota</taxon>
        <taxon>Fungi</taxon>
        <taxon>Dikarya</taxon>
        <taxon>Ascomycota</taxon>
        <taxon>Pezizomycotina</taxon>
        <taxon>Sordariomycetes</taxon>
        <taxon>Hypocreomycetidae</taxon>
        <taxon>Hypocreales</taxon>
        <taxon>Hypocreales incertae sedis</taxon>
        <taxon>Trichothecium</taxon>
    </lineage>
</organism>